<dbReference type="Gene3D" id="1.10.510.10">
    <property type="entry name" value="Transferase(Phosphotransferase) domain 1"/>
    <property type="match status" value="1"/>
</dbReference>
<evidence type="ECO:0000256" key="9">
    <source>
        <dbReference type="RuleBase" id="RU000304"/>
    </source>
</evidence>
<dbReference type="Pfam" id="PF00069">
    <property type="entry name" value="Pkinase"/>
    <property type="match status" value="1"/>
</dbReference>
<dbReference type="PROSITE" id="PS00107">
    <property type="entry name" value="PROTEIN_KINASE_ATP"/>
    <property type="match status" value="1"/>
</dbReference>
<feature type="region of interest" description="Disordered" evidence="10">
    <location>
        <begin position="21"/>
        <end position="40"/>
    </location>
</feature>
<keyword evidence="9" id="KW-0723">Serine/threonine-protein kinase</keyword>
<dbReference type="InterPro" id="IPR050823">
    <property type="entry name" value="Plant_Ser_Thr_Prot_Kinase"/>
</dbReference>
<dbReference type="InterPro" id="IPR000719">
    <property type="entry name" value="Prot_kinase_dom"/>
</dbReference>
<dbReference type="InterPro" id="IPR011009">
    <property type="entry name" value="Kinase-like_dom_sf"/>
</dbReference>
<dbReference type="PANTHER" id="PTHR45621">
    <property type="entry name" value="OS01G0588500 PROTEIN-RELATED"/>
    <property type="match status" value="1"/>
</dbReference>
<dbReference type="AlphaFoldDB" id="A0AAV8UFP8"/>
<dbReference type="FunFam" id="3.30.200.20:FF:000228">
    <property type="entry name" value="Serine/threonine-protein kinase BIK1"/>
    <property type="match status" value="1"/>
</dbReference>
<feature type="domain" description="Protein kinase" evidence="11">
    <location>
        <begin position="126"/>
        <end position="410"/>
    </location>
</feature>
<keyword evidence="2" id="KW-0808">Transferase</keyword>
<evidence type="ECO:0000259" key="11">
    <source>
        <dbReference type="PROSITE" id="PS50011"/>
    </source>
</evidence>
<comment type="catalytic activity">
    <reaction evidence="7">
        <text>L-seryl-[protein] + ATP = O-phospho-L-seryl-[protein] + ADP + H(+)</text>
        <dbReference type="Rhea" id="RHEA:17989"/>
        <dbReference type="Rhea" id="RHEA-COMP:9863"/>
        <dbReference type="Rhea" id="RHEA-COMP:11604"/>
        <dbReference type="ChEBI" id="CHEBI:15378"/>
        <dbReference type="ChEBI" id="CHEBI:29999"/>
        <dbReference type="ChEBI" id="CHEBI:30616"/>
        <dbReference type="ChEBI" id="CHEBI:83421"/>
        <dbReference type="ChEBI" id="CHEBI:456216"/>
        <dbReference type="EC" id="2.7.11.1"/>
    </reaction>
</comment>
<dbReference type="GO" id="GO:0004674">
    <property type="term" value="F:protein serine/threonine kinase activity"/>
    <property type="evidence" value="ECO:0007669"/>
    <property type="project" value="UniProtKB-KW"/>
</dbReference>
<dbReference type="CDD" id="cd14066">
    <property type="entry name" value="STKc_IRAK"/>
    <property type="match status" value="1"/>
</dbReference>
<evidence type="ECO:0000256" key="1">
    <source>
        <dbReference type="ARBA" id="ARBA00012513"/>
    </source>
</evidence>
<evidence type="ECO:0000256" key="4">
    <source>
        <dbReference type="ARBA" id="ARBA00022777"/>
    </source>
</evidence>
<sequence length="417" mass="45821">MGIWCSCLAFKSNSVKAHADQVQGSVPTSPPSPDPAPSIIGNLTDGDTSFLGSNVSGTSWVSMATSNITTWLAQASGAIGAFWLNNNDNEFPVAIDDEELPDVGSVNESKLRVFTYAELKAATFNFRSDMVLGKGGFGSVYKGWLKEKLPSRGTKKLAIAVKKLDSSSKQGLRQWRTEVGFLRRLSHPNIIKLLGYCQENGELLIVYEFMQKGSLNYHLFGKGSRGVLSWEVRIQIAKGIAQGLCYLHTMEKPIIYRDFKSSNILLDVSYGAKISDFGLAKWGPRPTDGDQSISGHVMGTIGYAAPEYVLAGNLYVKSDVYSFGVVLVEMLTGLRAIDKNRPAGQHNLLDWTKPLLSVKRKLKGIMDPKLEGKYSVRQATEVAHLAIKCVNTNPKYRPSMKEVVDTLQKIEARCEAD</sequence>
<accession>A0AAV8UFP8</accession>
<reference evidence="12 13" key="1">
    <citation type="submission" date="2021-09" db="EMBL/GenBank/DDBJ databases">
        <title>Genomic insights and catalytic innovation underlie evolution of tropane alkaloids biosynthesis.</title>
        <authorList>
            <person name="Wang Y.-J."/>
            <person name="Tian T."/>
            <person name="Huang J.-P."/>
            <person name="Huang S.-X."/>
        </authorList>
    </citation>
    <scope>NUCLEOTIDE SEQUENCE [LARGE SCALE GENOMIC DNA]</scope>
    <source>
        <strain evidence="12">KIB-2018</strain>
        <tissue evidence="12">Leaf</tissue>
    </source>
</reference>
<proteinExistence type="inferred from homology"/>
<dbReference type="GO" id="GO:0005524">
    <property type="term" value="F:ATP binding"/>
    <property type="evidence" value="ECO:0007669"/>
    <property type="project" value="UniProtKB-UniRule"/>
</dbReference>
<comment type="similarity">
    <text evidence="9">Belongs to the protein kinase superfamily.</text>
</comment>
<dbReference type="PROSITE" id="PS50011">
    <property type="entry name" value="PROTEIN_KINASE_DOM"/>
    <property type="match status" value="1"/>
</dbReference>
<evidence type="ECO:0000256" key="8">
    <source>
        <dbReference type="PROSITE-ProRule" id="PRU10141"/>
    </source>
</evidence>
<keyword evidence="13" id="KW-1185">Reference proteome</keyword>
<evidence type="ECO:0000256" key="3">
    <source>
        <dbReference type="ARBA" id="ARBA00022741"/>
    </source>
</evidence>
<evidence type="ECO:0000313" key="13">
    <source>
        <dbReference type="Proteomes" id="UP001159364"/>
    </source>
</evidence>
<name>A0AAV8UFP8_9ROSI</name>
<evidence type="ECO:0000256" key="7">
    <source>
        <dbReference type="ARBA" id="ARBA00048679"/>
    </source>
</evidence>
<evidence type="ECO:0000313" key="12">
    <source>
        <dbReference type="EMBL" id="KAJ8900122.1"/>
    </source>
</evidence>
<dbReference type="FunFam" id="1.10.510.10:FF:000095">
    <property type="entry name" value="protein STRUBBELIG-RECEPTOR FAMILY 8"/>
    <property type="match status" value="1"/>
</dbReference>
<keyword evidence="4" id="KW-0418">Kinase</keyword>
<dbReference type="SUPFAM" id="SSF56112">
    <property type="entry name" value="Protein kinase-like (PK-like)"/>
    <property type="match status" value="1"/>
</dbReference>
<gene>
    <name evidence="12" type="ORF">K2173_024238</name>
</gene>
<evidence type="ECO:0000256" key="2">
    <source>
        <dbReference type="ARBA" id="ARBA00022679"/>
    </source>
</evidence>
<dbReference type="InterPro" id="IPR017441">
    <property type="entry name" value="Protein_kinase_ATP_BS"/>
</dbReference>
<protein>
    <recommendedName>
        <fullName evidence="1">non-specific serine/threonine protein kinase</fullName>
        <ecNumber evidence="1">2.7.11.1</ecNumber>
    </recommendedName>
</protein>
<feature type="binding site" evidence="8">
    <location>
        <position position="163"/>
    </location>
    <ligand>
        <name>ATP</name>
        <dbReference type="ChEBI" id="CHEBI:30616"/>
    </ligand>
</feature>
<dbReference type="EMBL" id="JAIWQS010000008">
    <property type="protein sequence ID" value="KAJ8900122.1"/>
    <property type="molecule type" value="Genomic_DNA"/>
</dbReference>
<dbReference type="PROSITE" id="PS00108">
    <property type="entry name" value="PROTEIN_KINASE_ST"/>
    <property type="match status" value="1"/>
</dbReference>
<dbReference type="Proteomes" id="UP001159364">
    <property type="component" value="Linkage Group LG08"/>
</dbReference>
<keyword evidence="3 8" id="KW-0547">Nucleotide-binding</keyword>
<dbReference type="EC" id="2.7.11.1" evidence="1"/>
<dbReference type="Gene3D" id="3.30.200.20">
    <property type="entry name" value="Phosphorylase Kinase, domain 1"/>
    <property type="match status" value="1"/>
</dbReference>
<comment type="catalytic activity">
    <reaction evidence="6">
        <text>L-threonyl-[protein] + ATP = O-phospho-L-threonyl-[protein] + ADP + H(+)</text>
        <dbReference type="Rhea" id="RHEA:46608"/>
        <dbReference type="Rhea" id="RHEA-COMP:11060"/>
        <dbReference type="Rhea" id="RHEA-COMP:11605"/>
        <dbReference type="ChEBI" id="CHEBI:15378"/>
        <dbReference type="ChEBI" id="CHEBI:30013"/>
        <dbReference type="ChEBI" id="CHEBI:30616"/>
        <dbReference type="ChEBI" id="CHEBI:61977"/>
        <dbReference type="ChEBI" id="CHEBI:456216"/>
        <dbReference type="EC" id="2.7.11.1"/>
    </reaction>
</comment>
<evidence type="ECO:0000256" key="5">
    <source>
        <dbReference type="ARBA" id="ARBA00022840"/>
    </source>
</evidence>
<evidence type="ECO:0000256" key="6">
    <source>
        <dbReference type="ARBA" id="ARBA00047899"/>
    </source>
</evidence>
<evidence type="ECO:0000256" key="10">
    <source>
        <dbReference type="SAM" id="MobiDB-lite"/>
    </source>
</evidence>
<keyword evidence="5 8" id="KW-0067">ATP-binding</keyword>
<comment type="caution">
    <text evidence="12">The sequence shown here is derived from an EMBL/GenBank/DDBJ whole genome shotgun (WGS) entry which is preliminary data.</text>
</comment>
<organism evidence="12 13">
    <name type="scientific">Erythroxylum novogranatense</name>
    <dbReference type="NCBI Taxonomy" id="1862640"/>
    <lineage>
        <taxon>Eukaryota</taxon>
        <taxon>Viridiplantae</taxon>
        <taxon>Streptophyta</taxon>
        <taxon>Embryophyta</taxon>
        <taxon>Tracheophyta</taxon>
        <taxon>Spermatophyta</taxon>
        <taxon>Magnoliopsida</taxon>
        <taxon>eudicotyledons</taxon>
        <taxon>Gunneridae</taxon>
        <taxon>Pentapetalae</taxon>
        <taxon>rosids</taxon>
        <taxon>fabids</taxon>
        <taxon>Malpighiales</taxon>
        <taxon>Erythroxylaceae</taxon>
        <taxon>Erythroxylum</taxon>
    </lineage>
</organism>
<dbReference type="InterPro" id="IPR008271">
    <property type="entry name" value="Ser/Thr_kinase_AS"/>
</dbReference>